<protein>
    <recommendedName>
        <fullName evidence="1">CPAF-like PDZ domain-containing protein</fullName>
    </recommendedName>
</protein>
<keyword evidence="3" id="KW-1185">Reference proteome</keyword>
<dbReference type="Proteomes" id="UP000800092">
    <property type="component" value="Unassembled WGS sequence"/>
</dbReference>
<dbReference type="InterPro" id="IPR052766">
    <property type="entry name" value="S41A_metabolite_peptidase"/>
</dbReference>
<name>A0A6A6H586_VIRVR</name>
<organism evidence="2 3">
    <name type="scientific">Viridothelium virens</name>
    <name type="common">Speckled blister lichen</name>
    <name type="synonym">Trypethelium virens</name>
    <dbReference type="NCBI Taxonomy" id="1048519"/>
    <lineage>
        <taxon>Eukaryota</taxon>
        <taxon>Fungi</taxon>
        <taxon>Dikarya</taxon>
        <taxon>Ascomycota</taxon>
        <taxon>Pezizomycotina</taxon>
        <taxon>Dothideomycetes</taxon>
        <taxon>Dothideomycetes incertae sedis</taxon>
        <taxon>Trypetheliales</taxon>
        <taxon>Trypetheliaceae</taxon>
        <taxon>Viridothelium</taxon>
    </lineage>
</organism>
<evidence type="ECO:0000259" key="1">
    <source>
        <dbReference type="Pfam" id="PF23658"/>
    </source>
</evidence>
<dbReference type="InterPro" id="IPR056186">
    <property type="entry name" value="PDZ_CPAF-rel"/>
</dbReference>
<dbReference type="OrthoDB" id="27214at2759"/>
<feature type="domain" description="CPAF-like PDZ" evidence="1">
    <location>
        <begin position="100"/>
        <end position="223"/>
    </location>
</feature>
<dbReference type="PANTHER" id="PTHR37049:SF5">
    <property type="entry name" value="TAIL SPECIFIC PROTEASE DOMAIN-CONTAINING PROTEIN"/>
    <property type="match status" value="1"/>
</dbReference>
<evidence type="ECO:0000313" key="2">
    <source>
        <dbReference type="EMBL" id="KAF2232880.1"/>
    </source>
</evidence>
<dbReference type="PANTHER" id="PTHR37049">
    <property type="entry name" value="PEPTIDASE S41 FAMILY PROTEIN"/>
    <property type="match status" value="1"/>
</dbReference>
<sequence length="236" mass="25614">MYVHNCFITVPFDPAVASQFIAYWNDTLQFQSTLDYLKQPPSGYQQPAVDLIGGLDEIQTTIDSGGFANEYQFEAALANVLDSANDAHVSLIGGVLSSFTFGSAYGLTSLSIDGLELPKVYLTDDLFLNQTKDPDESWQPSAINEINGTNVVECPSRFAALNSSNTLEPHACWNILMKNPVQDILGSLSLWSGAATFFPGNTFTYAFENCSVLDDTLLAAYYKPGDTGPLETGGDF</sequence>
<dbReference type="AlphaFoldDB" id="A0A6A6H586"/>
<evidence type="ECO:0000313" key="3">
    <source>
        <dbReference type="Proteomes" id="UP000800092"/>
    </source>
</evidence>
<dbReference type="EMBL" id="ML991811">
    <property type="protein sequence ID" value="KAF2232880.1"/>
    <property type="molecule type" value="Genomic_DNA"/>
</dbReference>
<reference evidence="2" key="1">
    <citation type="journal article" date="2020" name="Stud. Mycol.">
        <title>101 Dothideomycetes genomes: a test case for predicting lifestyles and emergence of pathogens.</title>
        <authorList>
            <person name="Haridas S."/>
            <person name="Albert R."/>
            <person name="Binder M."/>
            <person name="Bloem J."/>
            <person name="Labutti K."/>
            <person name="Salamov A."/>
            <person name="Andreopoulos B."/>
            <person name="Baker S."/>
            <person name="Barry K."/>
            <person name="Bills G."/>
            <person name="Bluhm B."/>
            <person name="Cannon C."/>
            <person name="Castanera R."/>
            <person name="Culley D."/>
            <person name="Daum C."/>
            <person name="Ezra D."/>
            <person name="Gonzalez J."/>
            <person name="Henrissat B."/>
            <person name="Kuo A."/>
            <person name="Liang C."/>
            <person name="Lipzen A."/>
            <person name="Lutzoni F."/>
            <person name="Magnuson J."/>
            <person name="Mondo S."/>
            <person name="Nolan M."/>
            <person name="Ohm R."/>
            <person name="Pangilinan J."/>
            <person name="Park H.-J."/>
            <person name="Ramirez L."/>
            <person name="Alfaro M."/>
            <person name="Sun H."/>
            <person name="Tritt A."/>
            <person name="Yoshinaga Y."/>
            <person name="Zwiers L.-H."/>
            <person name="Turgeon B."/>
            <person name="Goodwin S."/>
            <person name="Spatafora J."/>
            <person name="Crous P."/>
            <person name="Grigoriev I."/>
        </authorList>
    </citation>
    <scope>NUCLEOTIDE SEQUENCE</scope>
    <source>
        <strain evidence="2">Tuck. ex Michener</strain>
    </source>
</reference>
<gene>
    <name evidence="2" type="ORF">EV356DRAFT_232153</name>
</gene>
<accession>A0A6A6H586</accession>
<dbReference type="Pfam" id="PF23658">
    <property type="entry name" value="PDZ_CPAF_rel"/>
    <property type="match status" value="1"/>
</dbReference>
<proteinExistence type="predicted"/>